<sequence>MKCTPVLSVAAVLALASCGTTMVPLNPDGYDPLGPPGGKINNSVALSGANFKAGQFVRAAMDNTALFKVRPKGDADADKLLKRGTSMKVISNSGSYVKVELDSGEIGFVPSVMVEDPNALPATPTTSAGEVQVYPPLPGVAPAGEALPSLDPAGLPPEGAIPTVIDPDAPSPTAPVPPVTPGTGETFPAPTTPPVAPTPPVEPSSVPLPSNGEE</sequence>
<protein>
    <recommendedName>
        <fullName evidence="5">SH3 domain-containing protein</fullName>
    </recommendedName>
</protein>
<feature type="compositionally biased region" description="Pro residues" evidence="1">
    <location>
        <begin position="169"/>
        <end position="180"/>
    </location>
</feature>
<comment type="caution">
    <text evidence="3">The sequence shown here is derived from an EMBL/GenBank/DDBJ whole genome shotgun (WGS) entry which is preliminary data.</text>
</comment>
<organism evidence="3 4">
    <name type="scientific">Luteolibacter yonseiensis</name>
    <dbReference type="NCBI Taxonomy" id="1144680"/>
    <lineage>
        <taxon>Bacteria</taxon>
        <taxon>Pseudomonadati</taxon>
        <taxon>Verrucomicrobiota</taxon>
        <taxon>Verrucomicrobiia</taxon>
        <taxon>Verrucomicrobiales</taxon>
        <taxon>Verrucomicrobiaceae</taxon>
        <taxon>Luteolibacter</taxon>
    </lineage>
</organism>
<evidence type="ECO:0008006" key="5">
    <source>
        <dbReference type="Google" id="ProtNLM"/>
    </source>
</evidence>
<dbReference type="PROSITE" id="PS51257">
    <property type="entry name" value="PROKAR_LIPOPROTEIN"/>
    <property type="match status" value="1"/>
</dbReference>
<evidence type="ECO:0000313" key="4">
    <source>
        <dbReference type="Proteomes" id="UP000600139"/>
    </source>
</evidence>
<dbReference type="RefSeq" id="WP_200349685.1">
    <property type="nucleotide sequence ID" value="NZ_BAABHZ010000010.1"/>
</dbReference>
<feature type="compositionally biased region" description="Pro residues" evidence="1">
    <location>
        <begin position="190"/>
        <end position="202"/>
    </location>
</feature>
<keyword evidence="2" id="KW-0732">Signal</keyword>
<evidence type="ECO:0000256" key="1">
    <source>
        <dbReference type="SAM" id="MobiDB-lite"/>
    </source>
</evidence>
<gene>
    <name evidence="3" type="ORF">JIN84_03850</name>
</gene>
<dbReference type="EMBL" id="JAENIK010000004">
    <property type="protein sequence ID" value="MBK1814732.1"/>
    <property type="molecule type" value="Genomic_DNA"/>
</dbReference>
<evidence type="ECO:0000256" key="2">
    <source>
        <dbReference type="SAM" id="SignalP"/>
    </source>
</evidence>
<feature type="compositionally biased region" description="Low complexity" evidence="1">
    <location>
        <begin position="203"/>
        <end position="214"/>
    </location>
</feature>
<reference evidence="3" key="1">
    <citation type="submission" date="2021-01" db="EMBL/GenBank/DDBJ databases">
        <title>Modified the classification status of verrucomicrobia.</title>
        <authorList>
            <person name="Feng X."/>
        </authorList>
    </citation>
    <scope>NUCLEOTIDE SEQUENCE</scope>
    <source>
        <strain evidence="3">JCM 18052</strain>
    </source>
</reference>
<feature type="region of interest" description="Disordered" evidence="1">
    <location>
        <begin position="154"/>
        <end position="214"/>
    </location>
</feature>
<feature type="chain" id="PRO_5037757483" description="SH3 domain-containing protein" evidence="2">
    <location>
        <begin position="23"/>
        <end position="214"/>
    </location>
</feature>
<evidence type="ECO:0000313" key="3">
    <source>
        <dbReference type="EMBL" id="MBK1814732.1"/>
    </source>
</evidence>
<name>A0A934V674_9BACT</name>
<feature type="signal peptide" evidence="2">
    <location>
        <begin position="1"/>
        <end position="22"/>
    </location>
</feature>
<dbReference type="Proteomes" id="UP000600139">
    <property type="component" value="Unassembled WGS sequence"/>
</dbReference>
<accession>A0A934V674</accession>
<proteinExistence type="predicted"/>
<keyword evidence="4" id="KW-1185">Reference proteome</keyword>
<dbReference type="AlphaFoldDB" id="A0A934V674"/>